<dbReference type="Proteomes" id="UP001428817">
    <property type="component" value="Unassembled WGS sequence"/>
</dbReference>
<keyword evidence="2" id="KW-1185">Reference proteome</keyword>
<proteinExistence type="predicted"/>
<organism evidence="1 2">
    <name type="scientific">Pseudonocardia eucalypti</name>
    <dbReference type="NCBI Taxonomy" id="648755"/>
    <lineage>
        <taxon>Bacteria</taxon>
        <taxon>Bacillati</taxon>
        <taxon>Actinomycetota</taxon>
        <taxon>Actinomycetes</taxon>
        <taxon>Pseudonocardiales</taxon>
        <taxon>Pseudonocardiaceae</taxon>
        <taxon>Pseudonocardia</taxon>
    </lineage>
</organism>
<reference evidence="2" key="1">
    <citation type="journal article" date="2019" name="Int. J. Syst. Evol. Microbiol.">
        <title>The Global Catalogue of Microorganisms (GCM) 10K type strain sequencing project: providing services to taxonomists for standard genome sequencing and annotation.</title>
        <authorList>
            <consortium name="The Broad Institute Genomics Platform"/>
            <consortium name="The Broad Institute Genome Sequencing Center for Infectious Disease"/>
            <person name="Wu L."/>
            <person name="Ma J."/>
        </authorList>
    </citation>
    <scope>NUCLEOTIDE SEQUENCE [LARGE SCALE GENOMIC DNA]</scope>
    <source>
        <strain evidence="2">JCM 18303</strain>
    </source>
</reference>
<accession>A0ABP9RC30</accession>
<evidence type="ECO:0000313" key="2">
    <source>
        <dbReference type="Proteomes" id="UP001428817"/>
    </source>
</evidence>
<dbReference type="EMBL" id="BAABJP010000062">
    <property type="protein sequence ID" value="GAA5174625.1"/>
    <property type="molecule type" value="Genomic_DNA"/>
</dbReference>
<evidence type="ECO:0000313" key="1">
    <source>
        <dbReference type="EMBL" id="GAA5174625.1"/>
    </source>
</evidence>
<protein>
    <submittedName>
        <fullName evidence="1">Uncharacterized protein</fullName>
    </submittedName>
</protein>
<sequence>MLNFLSANIQNWSDQEDRAAIQTEKSMRIFAASGVVCGGATYGSVRLVVEAELWQWGGY</sequence>
<comment type="caution">
    <text evidence="1">The sequence shown here is derived from an EMBL/GenBank/DDBJ whole genome shotgun (WGS) entry which is preliminary data.</text>
</comment>
<name>A0ABP9RC30_9PSEU</name>
<gene>
    <name evidence="1" type="ORF">GCM10023321_78860</name>
</gene>